<dbReference type="CDD" id="cd01433">
    <property type="entry name" value="Ribosomal_L16_L10e"/>
    <property type="match status" value="1"/>
</dbReference>
<dbReference type="Gene3D" id="3.90.1170.10">
    <property type="entry name" value="Ribosomal protein L10e/L16"/>
    <property type="match status" value="1"/>
</dbReference>
<comment type="caution">
    <text evidence="5">The sequence shown here is derived from an EMBL/GenBank/DDBJ whole genome shotgun (WGS) entry which is preliminary data.</text>
</comment>
<keyword evidence="6" id="KW-1185">Reference proteome</keyword>
<gene>
    <name evidence="5" type="ORF">PCOR1329_LOCUS61104</name>
</gene>
<name>A0ABN9VTS2_9DINO</name>
<reference evidence="5" key="1">
    <citation type="submission" date="2023-10" db="EMBL/GenBank/DDBJ databases">
        <authorList>
            <person name="Chen Y."/>
            <person name="Shah S."/>
            <person name="Dougan E. K."/>
            <person name="Thang M."/>
            <person name="Chan C."/>
        </authorList>
    </citation>
    <scope>NUCLEOTIDE SEQUENCE [LARGE SCALE GENOMIC DNA]</scope>
</reference>
<dbReference type="EMBL" id="CAUYUJ010017679">
    <property type="protein sequence ID" value="CAK0876913.1"/>
    <property type="molecule type" value="Genomic_DNA"/>
</dbReference>
<dbReference type="PANTHER" id="PTHR12220:SF13">
    <property type="entry name" value="LARGE RIBOSOMAL SUBUNIT PROTEIN UL16M"/>
    <property type="match status" value="1"/>
</dbReference>
<dbReference type="InterPro" id="IPR036920">
    <property type="entry name" value="Ribosomal_uL16_sf"/>
</dbReference>
<dbReference type="PANTHER" id="PTHR12220">
    <property type="entry name" value="50S/60S RIBOSOMAL PROTEIN L16"/>
    <property type="match status" value="1"/>
</dbReference>
<evidence type="ECO:0000313" key="5">
    <source>
        <dbReference type="EMBL" id="CAK0876913.1"/>
    </source>
</evidence>
<keyword evidence="3 4" id="KW-0687">Ribonucleoprotein</keyword>
<dbReference type="PRINTS" id="PR00060">
    <property type="entry name" value="RIBOSOMALL16"/>
</dbReference>
<dbReference type="Pfam" id="PF00252">
    <property type="entry name" value="Ribosomal_L16"/>
    <property type="match status" value="1"/>
</dbReference>
<evidence type="ECO:0000256" key="1">
    <source>
        <dbReference type="ARBA" id="ARBA00008931"/>
    </source>
</evidence>
<dbReference type="InterPro" id="IPR016180">
    <property type="entry name" value="Ribosomal_uL16_dom"/>
</dbReference>
<comment type="similarity">
    <text evidence="1 4">Belongs to the universal ribosomal protein uL16 family.</text>
</comment>
<dbReference type="SUPFAM" id="SSF54686">
    <property type="entry name" value="Ribosomal protein L16p/L10e"/>
    <property type="match status" value="1"/>
</dbReference>
<evidence type="ECO:0000256" key="4">
    <source>
        <dbReference type="RuleBase" id="RU004413"/>
    </source>
</evidence>
<dbReference type="InterPro" id="IPR047873">
    <property type="entry name" value="Ribosomal_uL16"/>
</dbReference>
<organism evidence="5 6">
    <name type="scientific">Prorocentrum cordatum</name>
    <dbReference type="NCBI Taxonomy" id="2364126"/>
    <lineage>
        <taxon>Eukaryota</taxon>
        <taxon>Sar</taxon>
        <taxon>Alveolata</taxon>
        <taxon>Dinophyceae</taxon>
        <taxon>Prorocentrales</taxon>
        <taxon>Prorocentraceae</taxon>
        <taxon>Prorocentrum</taxon>
    </lineage>
</organism>
<sequence length="206" mass="22882">MPPVRWKPPLPVRFKVPKGNIVPLPENKQDVLLGKSIVAASPHRVTAEHIEVGRKILRRYMGRKGDFLINIHATYAVTRRAQGVKMGQGKGAIDHFVARVPAGRVMFHVPSLNPLETLGFQPNLEMFREVADKMPMSTRPARFASISGARRRPELGCVSCAGPLGRSEGDCGGGQWRDERGRIEARLGTLSRRRPGVDRCRNCCSR</sequence>
<proteinExistence type="inferred from homology"/>
<accession>A0ABN9VTS2</accession>
<dbReference type="Proteomes" id="UP001189429">
    <property type="component" value="Unassembled WGS sequence"/>
</dbReference>
<keyword evidence="2 4" id="KW-0689">Ribosomal protein</keyword>
<evidence type="ECO:0008006" key="7">
    <source>
        <dbReference type="Google" id="ProtNLM"/>
    </source>
</evidence>
<evidence type="ECO:0000256" key="3">
    <source>
        <dbReference type="ARBA" id="ARBA00023274"/>
    </source>
</evidence>
<protein>
    <recommendedName>
        <fullName evidence="7">Ribosomal protein L10e/L16 domain-containing protein</fullName>
    </recommendedName>
</protein>
<evidence type="ECO:0000313" key="6">
    <source>
        <dbReference type="Proteomes" id="UP001189429"/>
    </source>
</evidence>
<dbReference type="InterPro" id="IPR000114">
    <property type="entry name" value="Ribosomal_uL16_bact-type"/>
</dbReference>
<evidence type="ECO:0000256" key="2">
    <source>
        <dbReference type="ARBA" id="ARBA00022980"/>
    </source>
</evidence>